<dbReference type="AlphaFoldDB" id="A0A9Q3I9K3"/>
<name>A0A9Q3I9K3_9BASI</name>
<keyword evidence="3" id="KW-1185">Reference proteome</keyword>
<evidence type="ECO:0000256" key="1">
    <source>
        <dbReference type="SAM" id="MobiDB-lite"/>
    </source>
</evidence>
<feature type="region of interest" description="Disordered" evidence="1">
    <location>
        <begin position="1"/>
        <end position="71"/>
    </location>
</feature>
<evidence type="ECO:0000313" key="3">
    <source>
        <dbReference type="Proteomes" id="UP000765509"/>
    </source>
</evidence>
<protein>
    <submittedName>
        <fullName evidence="2">Uncharacterized protein</fullName>
    </submittedName>
</protein>
<sequence>MLSADQQKKLAQGKDSTPVEALQASTSKNQPQPVPKSPSKPQIPIRRAIKRERERQSPSGTSLTLRIWQEL</sequence>
<comment type="caution">
    <text evidence="2">The sequence shown here is derived from an EMBL/GenBank/DDBJ whole genome shotgun (WGS) entry which is preliminary data.</text>
</comment>
<proteinExistence type="predicted"/>
<dbReference type="EMBL" id="AVOT02036679">
    <property type="protein sequence ID" value="MBW0531235.1"/>
    <property type="molecule type" value="Genomic_DNA"/>
</dbReference>
<accession>A0A9Q3I9K3</accession>
<reference evidence="2" key="1">
    <citation type="submission" date="2021-03" db="EMBL/GenBank/DDBJ databases">
        <title>Draft genome sequence of rust myrtle Austropuccinia psidii MF-1, a brazilian biotype.</title>
        <authorList>
            <person name="Quecine M.C."/>
            <person name="Pachon D.M.R."/>
            <person name="Bonatelli M.L."/>
            <person name="Correr F.H."/>
            <person name="Franceschini L.M."/>
            <person name="Leite T.F."/>
            <person name="Margarido G.R.A."/>
            <person name="Almeida C.A."/>
            <person name="Ferrarezi J.A."/>
            <person name="Labate C.A."/>
        </authorList>
    </citation>
    <scope>NUCLEOTIDE SEQUENCE</scope>
    <source>
        <strain evidence="2">MF-1</strain>
    </source>
</reference>
<dbReference type="Proteomes" id="UP000765509">
    <property type="component" value="Unassembled WGS sequence"/>
</dbReference>
<organism evidence="2 3">
    <name type="scientific">Austropuccinia psidii MF-1</name>
    <dbReference type="NCBI Taxonomy" id="1389203"/>
    <lineage>
        <taxon>Eukaryota</taxon>
        <taxon>Fungi</taxon>
        <taxon>Dikarya</taxon>
        <taxon>Basidiomycota</taxon>
        <taxon>Pucciniomycotina</taxon>
        <taxon>Pucciniomycetes</taxon>
        <taxon>Pucciniales</taxon>
        <taxon>Sphaerophragmiaceae</taxon>
        <taxon>Austropuccinia</taxon>
    </lineage>
</organism>
<evidence type="ECO:0000313" key="2">
    <source>
        <dbReference type="EMBL" id="MBW0531235.1"/>
    </source>
</evidence>
<gene>
    <name evidence="2" type="ORF">O181_070950</name>
</gene>